<dbReference type="InterPro" id="IPR004045">
    <property type="entry name" value="Glutathione_S-Trfase_N"/>
</dbReference>
<dbReference type="GO" id="GO:0005737">
    <property type="term" value="C:cytoplasm"/>
    <property type="evidence" value="ECO:0007669"/>
    <property type="project" value="TreeGrafter"/>
</dbReference>
<evidence type="ECO:0000256" key="3">
    <source>
        <dbReference type="ARBA" id="ARBA00022679"/>
    </source>
</evidence>
<evidence type="ECO:0000256" key="4">
    <source>
        <dbReference type="ARBA" id="ARBA00047960"/>
    </source>
</evidence>
<protein>
    <recommendedName>
        <fullName evidence="2">glutathione transferase</fullName>
        <ecNumber evidence="2">2.5.1.18</ecNumber>
    </recommendedName>
</protein>
<comment type="catalytic activity">
    <reaction evidence="4">
        <text>RX + glutathione = an S-substituted glutathione + a halide anion + H(+)</text>
        <dbReference type="Rhea" id="RHEA:16437"/>
        <dbReference type="ChEBI" id="CHEBI:15378"/>
        <dbReference type="ChEBI" id="CHEBI:16042"/>
        <dbReference type="ChEBI" id="CHEBI:17792"/>
        <dbReference type="ChEBI" id="CHEBI:57925"/>
        <dbReference type="ChEBI" id="CHEBI:90779"/>
        <dbReference type="EC" id="2.5.1.18"/>
    </reaction>
</comment>
<comment type="similarity">
    <text evidence="1">Belongs to the GST superfamily. Phi family.</text>
</comment>
<evidence type="ECO:0000256" key="1">
    <source>
        <dbReference type="ARBA" id="ARBA00010128"/>
    </source>
</evidence>
<name>A0AAQ3RI59_VIGMU</name>
<dbReference type="PANTHER" id="PTHR43900:SF45">
    <property type="entry name" value="GLUTATHIONE S-TRANSFERASE F9"/>
    <property type="match status" value="1"/>
</dbReference>
<sequence length="200" mass="22597">MVVKVYGPIYGCPKRVVVCLIEKEIEFEAVHVDLFKGENKEPEFLKLQPFGSLPVIQDGDYTLYVVALALTNGHSRSCWWSFSLSLLHRSLSLVVTLALANHVHSAFSDLFVIGEKFRTKQKQIVVKLATPTTTKTIALNATYFFRGKPPSRTLQLTRALTDKFRCRGCRAGAAMLEASFWGRRLIAIFPAELRRKHLTL</sequence>
<organism evidence="6 7">
    <name type="scientific">Vigna mungo</name>
    <name type="common">Black gram</name>
    <name type="synonym">Phaseolus mungo</name>
    <dbReference type="NCBI Taxonomy" id="3915"/>
    <lineage>
        <taxon>Eukaryota</taxon>
        <taxon>Viridiplantae</taxon>
        <taxon>Streptophyta</taxon>
        <taxon>Embryophyta</taxon>
        <taxon>Tracheophyta</taxon>
        <taxon>Spermatophyta</taxon>
        <taxon>Magnoliopsida</taxon>
        <taxon>eudicotyledons</taxon>
        <taxon>Gunneridae</taxon>
        <taxon>Pentapetalae</taxon>
        <taxon>rosids</taxon>
        <taxon>fabids</taxon>
        <taxon>Fabales</taxon>
        <taxon>Fabaceae</taxon>
        <taxon>Papilionoideae</taxon>
        <taxon>50 kb inversion clade</taxon>
        <taxon>NPAAA clade</taxon>
        <taxon>indigoferoid/millettioid clade</taxon>
        <taxon>Phaseoleae</taxon>
        <taxon>Vigna</taxon>
    </lineage>
</organism>
<dbReference type="EMBL" id="CP144691">
    <property type="protein sequence ID" value="WVY93628.1"/>
    <property type="molecule type" value="Genomic_DNA"/>
</dbReference>
<dbReference type="InterPro" id="IPR036249">
    <property type="entry name" value="Thioredoxin-like_sf"/>
</dbReference>
<feature type="domain" description="GST N-terminal" evidence="5">
    <location>
        <begin position="1"/>
        <end position="111"/>
    </location>
</feature>
<dbReference type="GO" id="GO:0004364">
    <property type="term" value="F:glutathione transferase activity"/>
    <property type="evidence" value="ECO:0007669"/>
    <property type="project" value="UniProtKB-EC"/>
</dbReference>
<dbReference type="SUPFAM" id="SSF52833">
    <property type="entry name" value="Thioredoxin-like"/>
    <property type="match status" value="1"/>
</dbReference>
<keyword evidence="7" id="KW-1185">Reference proteome</keyword>
<dbReference type="FunFam" id="3.40.30.10:FF:000016">
    <property type="entry name" value="Glutathione S-transferase F2"/>
    <property type="match status" value="1"/>
</dbReference>
<evidence type="ECO:0000259" key="5">
    <source>
        <dbReference type="PROSITE" id="PS50404"/>
    </source>
</evidence>
<gene>
    <name evidence="6" type="ORF">V8G54_032716</name>
</gene>
<dbReference type="PANTHER" id="PTHR43900">
    <property type="entry name" value="GLUTATHIONE S-TRANSFERASE RHO"/>
    <property type="match status" value="1"/>
</dbReference>
<keyword evidence="3" id="KW-0808">Transferase</keyword>
<evidence type="ECO:0000313" key="6">
    <source>
        <dbReference type="EMBL" id="WVY93628.1"/>
    </source>
</evidence>
<reference evidence="6 7" key="1">
    <citation type="journal article" date="2023" name="Life. Sci Alliance">
        <title>Evolutionary insights into 3D genome organization and epigenetic landscape of Vigna mungo.</title>
        <authorList>
            <person name="Junaid A."/>
            <person name="Singh B."/>
            <person name="Bhatia S."/>
        </authorList>
    </citation>
    <scope>NUCLEOTIDE SEQUENCE [LARGE SCALE GENOMIC DNA]</scope>
    <source>
        <strain evidence="6">Urdbean</strain>
    </source>
</reference>
<dbReference type="Pfam" id="PF02798">
    <property type="entry name" value="GST_N"/>
    <property type="match status" value="1"/>
</dbReference>
<dbReference type="EC" id="2.5.1.18" evidence="2"/>
<dbReference type="Proteomes" id="UP001374535">
    <property type="component" value="Chromosome 10"/>
</dbReference>
<dbReference type="Gene3D" id="3.40.30.10">
    <property type="entry name" value="Glutaredoxin"/>
    <property type="match status" value="1"/>
</dbReference>
<evidence type="ECO:0000256" key="2">
    <source>
        <dbReference type="ARBA" id="ARBA00012452"/>
    </source>
</evidence>
<dbReference type="AlphaFoldDB" id="A0AAQ3RI59"/>
<accession>A0AAQ3RI59</accession>
<evidence type="ECO:0000313" key="7">
    <source>
        <dbReference type="Proteomes" id="UP001374535"/>
    </source>
</evidence>
<dbReference type="GO" id="GO:0043295">
    <property type="term" value="F:glutathione binding"/>
    <property type="evidence" value="ECO:0007669"/>
    <property type="project" value="TreeGrafter"/>
</dbReference>
<proteinExistence type="inferred from homology"/>
<dbReference type="PROSITE" id="PS50404">
    <property type="entry name" value="GST_NTER"/>
    <property type="match status" value="1"/>
</dbReference>
<dbReference type="GO" id="GO:0006749">
    <property type="term" value="P:glutathione metabolic process"/>
    <property type="evidence" value="ECO:0007669"/>
    <property type="project" value="TreeGrafter"/>
</dbReference>